<keyword evidence="2" id="KW-1185">Reference proteome</keyword>
<gene>
    <name evidence="1" type="ORF">FNU76_03570</name>
</gene>
<accession>A0A516SBH9</accession>
<reference evidence="2" key="1">
    <citation type="submission" date="2019-07" db="EMBL/GenBank/DDBJ databases">
        <title>Chitinimonas sp. nov., isolated from Ny-Alesund, arctica soil.</title>
        <authorList>
            <person name="Xu Q."/>
            <person name="Peng F."/>
        </authorList>
    </citation>
    <scope>NUCLEOTIDE SEQUENCE [LARGE SCALE GENOMIC DNA]</scope>
    <source>
        <strain evidence="2">R3-44</strain>
    </source>
</reference>
<organism evidence="1 2">
    <name type="scientific">Chitinimonas arctica</name>
    <dbReference type="NCBI Taxonomy" id="2594795"/>
    <lineage>
        <taxon>Bacteria</taxon>
        <taxon>Pseudomonadati</taxon>
        <taxon>Pseudomonadota</taxon>
        <taxon>Betaproteobacteria</taxon>
        <taxon>Neisseriales</taxon>
        <taxon>Chitinibacteraceae</taxon>
        <taxon>Chitinimonas</taxon>
    </lineage>
</organism>
<dbReference type="OrthoDB" id="8759480at2"/>
<dbReference type="KEGG" id="cari:FNU76_03570"/>
<proteinExistence type="predicted"/>
<name>A0A516SBH9_9NEIS</name>
<dbReference type="Proteomes" id="UP000317550">
    <property type="component" value="Chromosome"/>
</dbReference>
<evidence type="ECO:0000313" key="2">
    <source>
        <dbReference type="Proteomes" id="UP000317550"/>
    </source>
</evidence>
<dbReference type="AlphaFoldDB" id="A0A516SBH9"/>
<dbReference type="EMBL" id="CP041730">
    <property type="protein sequence ID" value="QDQ25506.1"/>
    <property type="molecule type" value="Genomic_DNA"/>
</dbReference>
<protein>
    <submittedName>
        <fullName evidence="1">Uncharacterized protein</fullName>
    </submittedName>
</protein>
<evidence type="ECO:0000313" key="1">
    <source>
        <dbReference type="EMBL" id="QDQ25506.1"/>
    </source>
</evidence>
<sequence length="65" mass="7175">MNCSICKRFLEHPGDPLSVDCGGDCWGCVGEIEAQMGHEPSLAKVREEFARGLRPRSPSVHLFDC</sequence>